<name>A0AAW0LCS2_QUESU</name>
<reference evidence="1 2" key="1">
    <citation type="journal article" date="2018" name="Sci. Data">
        <title>The draft genome sequence of cork oak.</title>
        <authorList>
            <person name="Ramos A.M."/>
            <person name="Usie A."/>
            <person name="Barbosa P."/>
            <person name="Barros P.M."/>
            <person name="Capote T."/>
            <person name="Chaves I."/>
            <person name="Simoes F."/>
            <person name="Abreu I."/>
            <person name="Carrasquinho I."/>
            <person name="Faro C."/>
            <person name="Guimaraes J.B."/>
            <person name="Mendonca D."/>
            <person name="Nobrega F."/>
            <person name="Rodrigues L."/>
            <person name="Saibo N.J.M."/>
            <person name="Varela M.C."/>
            <person name="Egas C."/>
            <person name="Matos J."/>
            <person name="Miguel C.M."/>
            <person name="Oliveira M.M."/>
            <person name="Ricardo C.P."/>
            <person name="Goncalves S."/>
        </authorList>
    </citation>
    <scope>NUCLEOTIDE SEQUENCE [LARGE SCALE GENOMIC DNA]</scope>
    <source>
        <strain evidence="2">cv. HL8</strain>
    </source>
</reference>
<dbReference type="EMBL" id="PKMF04000123">
    <property type="protein sequence ID" value="KAK7848753.1"/>
    <property type="molecule type" value="Genomic_DNA"/>
</dbReference>
<sequence length="14" mass="1642">MDQNRGPLPILIQF</sequence>
<keyword evidence="2" id="KW-1185">Reference proteome</keyword>
<comment type="caution">
    <text evidence="1">The sequence shown here is derived from an EMBL/GenBank/DDBJ whole genome shotgun (WGS) entry which is preliminary data.</text>
</comment>
<organism evidence="1 2">
    <name type="scientific">Quercus suber</name>
    <name type="common">Cork oak</name>
    <dbReference type="NCBI Taxonomy" id="58331"/>
    <lineage>
        <taxon>Eukaryota</taxon>
        <taxon>Viridiplantae</taxon>
        <taxon>Streptophyta</taxon>
        <taxon>Embryophyta</taxon>
        <taxon>Tracheophyta</taxon>
        <taxon>Spermatophyta</taxon>
        <taxon>Magnoliopsida</taxon>
        <taxon>eudicotyledons</taxon>
        <taxon>Gunneridae</taxon>
        <taxon>Pentapetalae</taxon>
        <taxon>rosids</taxon>
        <taxon>fabids</taxon>
        <taxon>Fagales</taxon>
        <taxon>Fagaceae</taxon>
        <taxon>Quercus</taxon>
    </lineage>
</organism>
<evidence type="ECO:0000313" key="1">
    <source>
        <dbReference type="EMBL" id="KAK7848753.1"/>
    </source>
</evidence>
<gene>
    <name evidence="1" type="ORF">CFP56_004493</name>
</gene>
<protein>
    <submittedName>
        <fullName evidence="1">Uncharacterized protein</fullName>
    </submittedName>
</protein>
<dbReference type="Proteomes" id="UP000237347">
    <property type="component" value="Unassembled WGS sequence"/>
</dbReference>
<accession>A0AAW0LCS2</accession>
<evidence type="ECO:0000313" key="2">
    <source>
        <dbReference type="Proteomes" id="UP000237347"/>
    </source>
</evidence>
<proteinExistence type="predicted"/>